<feature type="transmembrane region" description="Helical" evidence="6">
    <location>
        <begin position="12"/>
        <end position="33"/>
    </location>
</feature>
<dbReference type="PANTHER" id="PTHR34218:SF4">
    <property type="entry name" value="ACYL-HOMOSERINE LACTONE ACYLASE QUIP"/>
    <property type="match status" value="1"/>
</dbReference>
<evidence type="ECO:0000256" key="6">
    <source>
        <dbReference type="SAM" id="Phobius"/>
    </source>
</evidence>
<feature type="active site" description="Nucleophile" evidence="4">
    <location>
        <position position="259"/>
    </location>
</feature>
<accession>A0A5C8PLV2</accession>
<reference evidence="7 8" key="1">
    <citation type="submission" date="2019-06" db="EMBL/GenBank/DDBJ databases">
        <title>New taxonomy in bacterial strain CC-CFT640, isolated from vineyard.</title>
        <authorList>
            <person name="Lin S.-Y."/>
            <person name="Tsai C.-F."/>
            <person name="Young C.-C."/>
        </authorList>
    </citation>
    <scope>NUCLEOTIDE SEQUENCE [LARGE SCALE GENOMIC DNA]</scope>
    <source>
        <strain evidence="7 8">CC-CFT640</strain>
    </source>
</reference>
<dbReference type="Pfam" id="PF01804">
    <property type="entry name" value="Penicil_amidase"/>
    <property type="match status" value="1"/>
</dbReference>
<protein>
    <submittedName>
        <fullName evidence="7">Penicillin acylase family protein</fullName>
    </submittedName>
</protein>
<keyword evidence="2" id="KW-0378">Hydrolase</keyword>
<dbReference type="PANTHER" id="PTHR34218">
    <property type="entry name" value="PEPTIDASE S45 PENICILLIN AMIDASE"/>
    <property type="match status" value="1"/>
</dbReference>
<evidence type="ECO:0000256" key="4">
    <source>
        <dbReference type="PIRSR" id="PIRSR001227-1"/>
    </source>
</evidence>
<evidence type="ECO:0000313" key="7">
    <source>
        <dbReference type="EMBL" id="TXL74666.1"/>
    </source>
</evidence>
<dbReference type="Gene3D" id="2.30.120.10">
    <property type="match status" value="1"/>
</dbReference>
<comment type="caution">
    <text evidence="7">The sequence shown here is derived from an EMBL/GenBank/DDBJ whole genome shotgun (WGS) entry which is preliminary data.</text>
</comment>
<dbReference type="PIRSF" id="PIRSF001227">
    <property type="entry name" value="Pen_acylase"/>
    <property type="match status" value="1"/>
</dbReference>
<dbReference type="GO" id="GO:0016811">
    <property type="term" value="F:hydrolase activity, acting on carbon-nitrogen (but not peptide) bonds, in linear amides"/>
    <property type="evidence" value="ECO:0007669"/>
    <property type="project" value="InterPro"/>
</dbReference>
<dbReference type="GO" id="GO:0046872">
    <property type="term" value="F:metal ion binding"/>
    <property type="evidence" value="ECO:0007669"/>
    <property type="project" value="UniProtKB-KW"/>
</dbReference>
<organism evidence="7 8">
    <name type="scientific">Vineibacter terrae</name>
    <dbReference type="NCBI Taxonomy" id="2586908"/>
    <lineage>
        <taxon>Bacteria</taxon>
        <taxon>Pseudomonadati</taxon>
        <taxon>Pseudomonadota</taxon>
        <taxon>Alphaproteobacteria</taxon>
        <taxon>Hyphomicrobiales</taxon>
        <taxon>Vineibacter</taxon>
    </lineage>
</organism>
<dbReference type="AlphaFoldDB" id="A0A5C8PLV2"/>
<comment type="similarity">
    <text evidence="1">Belongs to the peptidase S45 family.</text>
</comment>
<sequence>MRALAAIARVGGRLLVGLVVFVLTLATGLYFHLRTSLPDYAGTVRIAGPQAPVDIVRDRNAIPHIFAGSLEDAMFGLGYVHAQDRLWQMEMMRRAAAGRLSEVLPPAIIGTGVLDVDRTMRALGVYRRAQDSLGALAPRTRKMLEAYSAGVNAHITTHKGSFGPEFTLLQVTPELWQPADSLVWGKLMALSLDGNWRAELLRARLAKKLGEPRMLQMFPQLGDDRESTLSILGDALLKLPLDRLYRATNNDLTRKREASNEWVVAGSHTSSGKPLLANDPHLGLSAPGTWYLARLVGPDFDIRGATSPGSPAVVLGHNGHIAWGFTTTNLDSQDLFVERIDPGDPGKYVTPDGSRPFGAREEYINVRFGEQVKIRLRTTRHGPVISDVLDPKGTEVESGHVLALSATALDPADTSAEGFLELGLARDWEQFLAATRKIVSPMQNMVYADTAGNIGLISPARVPIRRKGDGFMPVPGWTGEYDWAGFVPFEELPRAYNPPGGIIVNANARLVPGNYRHFISREWAEPYRQRRANALLSGAGQHAVGSMIALQEDILSPDTADTLPPLLALQPRDPRQAQAIDLLRHWNRRMIADRPEPLIYAAWLRNLQRTLYADELGEELFREYASPNVAFLVTILRDHPEWCDDVRTPKAETCAEAMSTALDAALNELQTRYGPAMEAWRWGDAHPAAHRHALFDSVPLLRDVASIRFPADGGMHTLNRATPSFRDRREPYAAVHGAGLRAIYDFDDLDNSRFAIPLGQSGNFLSPWYANFVTGWRAFDYLRIGGYRFRLQREGIGTISLLPVPPAK</sequence>
<dbReference type="RefSeq" id="WP_147848039.1">
    <property type="nucleotide sequence ID" value="NZ_VDUZ01000017.1"/>
</dbReference>
<dbReference type="Gene3D" id="1.10.1400.10">
    <property type="match status" value="1"/>
</dbReference>
<proteinExistence type="inferred from homology"/>
<dbReference type="EMBL" id="VDUZ01000017">
    <property type="protein sequence ID" value="TXL74666.1"/>
    <property type="molecule type" value="Genomic_DNA"/>
</dbReference>
<dbReference type="Gene3D" id="1.10.439.10">
    <property type="entry name" value="Penicillin Amidohydrolase, domain 1"/>
    <property type="match status" value="1"/>
</dbReference>
<feature type="binding site" evidence="5">
    <location>
        <position position="334"/>
    </location>
    <ligand>
        <name>Ca(2+)</name>
        <dbReference type="ChEBI" id="CHEBI:29108"/>
    </ligand>
</feature>
<dbReference type="SUPFAM" id="SSF56235">
    <property type="entry name" value="N-terminal nucleophile aminohydrolases (Ntn hydrolases)"/>
    <property type="match status" value="1"/>
</dbReference>
<dbReference type="InterPro" id="IPR043146">
    <property type="entry name" value="Penicillin_amidase_N_B-knob"/>
</dbReference>
<gene>
    <name evidence="7" type="ORF">FHP25_16460</name>
</gene>
<feature type="binding site" evidence="5">
    <location>
        <position position="199"/>
    </location>
    <ligand>
        <name>Ca(2+)</name>
        <dbReference type="ChEBI" id="CHEBI:29108"/>
    </ligand>
</feature>
<keyword evidence="8" id="KW-1185">Reference proteome</keyword>
<evidence type="ECO:0000256" key="5">
    <source>
        <dbReference type="PIRSR" id="PIRSR001227-2"/>
    </source>
</evidence>
<keyword evidence="3" id="KW-0865">Zymogen</keyword>
<dbReference type="InterPro" id="IPR023343">
    <property type="entry name" value="Penicillin_amidase_dom1"/>
</dbReference>
<keyword evidence="6" id="KW-0812">Transmembrane</keyword>
<dbReference type="InterPro" id="IPR029055">
    <property type="entry name" value="Ntn_hydrolases_N"/>
</dbReference>
<dbReference type="Gene3D" id="3.60.20.10">
    <property type="entry name" value="Glutamine Phosphoribosylpyrophosphate, subunit 1, domain 1"/>
    <property type="match status" value="1"/>
</dbReference>
<dbReference type="GO" id="GO:0017000">
    <property type="term" value="P:antibiotic biosynthetic process"/>
    <property type="evidence" value="ECO:0007669"/>
    <property type="project" value="InterPro"/>
</dbReference>
<feature type="binding site" evidence="5">
    <location>
        <position position="331"/>
    </location>
    <ligand>
        <name>Ca(2+)</name>
        <dbReference type="ChEBI" id="CHEBI:29108"/>
    </ligand>
</feature>
<keyword evidence="5" id="KW-0479">Metal-binding</keyword>
<evidence type="ECO:0000313" key="8">
    <source>
        <dbReference type="Proteomes" id="UP000321638"/>
    </source>
</evidence>
<dbReference type="CDD" id="cd03747">
    <property type="entry name" value="Ntn_PGA_like"/>
    <property type="match status" value="1"/>
</dbReference>
<dbReference type="Proteomes" id="UP000321638">
    <property type="component" value="Unassembled WGS sequence"/>
</dbReference>
<dbReference type="InterPro" id="IPR043147">
    <property type="entry name" value="Penicillin_amidase_A-knob"/>
</dbReference>
<evidence type="ECO:0000256" key="3">
    <source>
        <dbReference type="ARBA" id="ARBA00023145"/>
    </source>
</evidence>
<dbReference type="OrthoDB" id="9760084at2"/>
<evidence type="ECO:0000256" key="1">
    <source>
        <dbReference type="ARBA" id="ARBA00006586"/>
    </source>
</evidence>
<keyword evidence="6" id="KW-1133">Transmembrane helix</keyword>
<keyword evidence="5" id="KW-0106">Calcium</keyword>
<keyword evidence="6" id="KW-0472">Membrane</keyword>
<dbReference type="InterPro" id="IPR014395">
    <property type="entry name" value="Pen/GL7ACA/AHL_acylase"/>
</dbReference>
<dbReference type="InterPro" id="IPR002692">
    <property type="entry name" value="S45"/>
</dbReference>
<evidence type="ECO:0000256" key="2">
    <source>
        <dbReference type="ARBA" id="ARBA00022801"/>
    </source>
</evidence>
<comment type="cofactor">
    <cofactor evidence="5">
        <name>Ca(2+)</name>
        <dbReference type="ChEBI" id="CHEBI:29108"/>
    </cofactor>
    <text evidence="5">Binds 1 Ca(2+) ion per dimer.</text>
</comment>
<name>A0A5C8PLV2_9HYPH</name>